<evidence type="ECO:0000313" key="2">
    <source>
        <dbReference type="EMBL" id="SVA51679.1"/>
    </source>
</evidence>
<dbReference type="PRINTS" id="PR00080">
    <property type="entry name" value="SDRFAMILY"/>
</dbReference>
<dbReference type="Pfam" id="PF13561">
    <property type="entry name" value="adh_short_C2"/>
    <property type="match status" value="1"/>
</dbReference>
<dbReference type="Gene3D" id="3.40.50.720">
    <property type="entry name" value="NAD(P)-binding Rossmann-like Domain"/>
    <property type="match status" value="1"/>
</dbReference>
<organism evidence="2">
    <name type="scientific">marine metagenome</name>
    <dbReference type="NCBI Taxonomy" id="408172"/>
    <lineage>
        <taxon>unclassified sequences</taxon>
        <taxon>metagenomes</taxon>
        <taxon>ecological metagenomes</taxon>
    </lineage>
</organism>
<gene>
    <name evidence="2" type="ORF">METZ01_LOCUS104533</name>
</gene>
<dbReference type="GO" id="GO:0016616">
    <property type="term" value="F:oxidoreductase activity, acting on the CH-OH group of donors, NAD or NADP as acceptor"/>
    <property type="evidence" value="ECO:0007669"/>
    <property type="project" value="TreeGrafter"/>
</dbReference>
<dbReference type="EMBL" id="UINC01011756">
    <property type="protein sequence ID" value="SVA51679.1"/>
    <property type="molecule type" value="Genomic_DNA"/>
</dbReference>
<dbReference type="AlphaFoldDB" id="A0A381WGS0"/>
<evidence type="ECO:0000256" key="1">
    <source>
        <dbReference type="ARBA" id="ARBA00006484"/>
    </source>
</evidence>
<accession>A0A381WGS0</accession>
<protein>
    <recommendedName>
        <fullName evidence="3">SDR family oxidoreductase</fullName>
    </recommendedName>
</protein>
<dbReference type="InterPro" id="IPR002347">
    <property type="entry name" value="SDR_fam"/>
</dbReference>
<dbReference type="PANTHER" id="PTHR42760">
    <property type="entry name" value="SHORT-CHAIN DEHYDROGENASES/REDUCTASES FAMILY MEMBER"/>
    <property type="match status" value="1"/>
</dbReference>
<dbReference type="CDD" id="cd05233">
    <property type="entry name" value="SDR_c"/>
    <property type="match status" value="1"/>
</dbReference>
<dbReference type="PRINTS" id="PR00081">
    <property type="entry name" value="GDHRDH"/>
</dbReference>
<proteinExistence type="inferred from homology"/>
<feature type="non-terminal residue" evidence="2">
    <location>
        <position position="1"/>
    </location>
</feature>
<reference evidence="2" key="1">
    <citation type="submission" date="2018-05" db="EMBL/GenBank/DDBJ databases">
        <authorList>
            <person name="Lanie J.A."/>
            <person name="Ng W.-L."/>
            <person name="Kazmierczak K.M."/>
            <person name="Andrzejewski T.M."/>
            <person name="Davidsen T.M."/>
            <person name="Wayne K.J."/>
            <person name="Tettelin H."/>
            <person name="Glass J.I."/>
            <person name="Rusch D."/>
            <person name="Podicherti R."/>
            <person name="Tsui H.-C.T."/>
            <person name="Winkler M.E."/>
        </authorList>
    </citation>
    <scope>NUCLEOTIDE SEQUENCE</scope>
</reference>
<evidence type="ECO:0008006" key="3">
    <source>
        <dbReference type="Google" id="ProtNLM"/>
    </source>
</evidence>
<dbReference type="SUPFAM" id="SSF51735">
    <property type="entry name" value="NAD(P)-binding Rossmann-fold domains"/>
    <property type="match status" value="1"/>
</dbReference>
<comment type="similarity">
    <text evidence="1">Belongs to the short-chain dehydrogenases/reductases (SDR) family.</text>
</comment>
<sequence length="231" mass="25183">APHLALALSEAGALVFTITRRQSHLTAVLQALEGSSFANRGGVVADLATTQGTSLAMEAFDHHDSPVDILVNDVQSMFAKPFDEITLEEWDEVQSRNLKSTFLLTQAVGRRMVDKQYGRIVNLVSGLAERGMINTSAFSASQAGLLSLTRSLAVEWGRHNIRVNALGTGWTTAEDIPLEVQQEELLVRYTPLHRKGHPRDIAPLLVYLCSESCDYTTGQAVYVDGGLNAHP</sequence>
<name>A0A381WGS0_9ZZZZ</name>
<dbReference type="InterPro" id="IPR036291">
    <property type="entry name" value="NAD(P)-bd_dom_sf"/>
</dbReference>